<feature type="repeat" description="PPR" evidence="5">
    <location>
        <begin position="269"/>
        <end position="303"/>
    </location>
</feature>
<proteinExistence type="inferred from homology"/>
<evidence type="ECO:0000256" key="3">
    <source>
        <dbReference type="ARBA" id="ARBA00044493"/>
    </source>
</evidence>
<dbReference type="Proteomes" id="UP000271241">
    <property type="component" value="Unassembled WGS sequence"/>
</dbReference>
<dbReference type="Pfam" id="PF13041">
    <property type="entry name" value="PPR_2"/>
    <property type="match status" value="1"/>
</dbReference>
<dbReference type="InterPro" id="IPR002885">
    <property type="entry name" value="PPR_rpt"/>
</dbReference>
<organism evidence="7 8">
    <name type="scientific">Thamnocephalis sphaerospora</name>
    <dbReference type="NCBI Taxonomy" id="78915"/>
    <lineage>
        <taxon>Eukaryota</taxon>
        <taxon>Fungi</taxon>
        <taxon>Fungi incertae sedis</taxon>
        <taxon>Zoopagomycota</taxon>
        <taxon>Zoopagomycotina</taxon>
        <taxon>Zoopagomycetes</taxon>
        <taxon>Zoopagales</taxon>
        <taxon>Sigmoideomycetaceae</taxon>
        <taxon>Thamnocephalis</taxon>
    </lineage>
</organism>
<dbReference type="EMBL" id="KZ992898">
    <property type="protein sequence ID" value="RKP06367.1"/>
    <property type="molecule type" value="Genomic_DNA"/>
</dbReference>
<evidence type="ECO:0008006" key="9">
    <source>
        <dbReference type="Google" id="ProtNLM"/>
    </source>
</evidence>
<dbReference type="STRING" id="78915.A0A4P9XKN9"/>
<accession>A0A4P9XKN9</accession>
<feature type="compositionally biased region" description="Low complexity" evidence="6">
    <location>
        <begin position="963"/>
        <end position="981"/>
    </location>
</feature>
<dbReference type="PROSITE" id="PS51375">
    <property type="entry name" value="PPR"/>
    <property type="match status" value="2"/>
</dbReference>
<sequence>MSQRTQTAEELVEELREILTCRNATKEQIWRAYRAVARWRPSLALLGKHDFCAMLAAMRATTINRRKDPIAGQAAELARREEELTARLERATGGRSSCEDRVNVAHRQAAHGQLVVNRMRAIVRDMRVMKQRLPGHEYAALISIYTQHCQPAAAEALFAECRSELSPGPLPSCVYEAMMRAYLGTRQAKKALALFNEAVRVGRSPSRSMCNMALHAHLQCGDLVRANILFESMQRGMLPSTPVAQQSPWSQKEAGGDATVAPTRRHSADIVTYNTMLTGHIMAQRMDRAAELVKRMEHAGPPPSRHTYRLLMRGYVNASDTRGLMDTWHRLAARDHGVDEVACKIALRLLERRMSPVTAVRQLFQQMPLASGDDHLAGNKRAVSWDALVRRMMMRALVREKRPRHLAASDLADRRDEFLAKYRDAITAQDPTTPGFVKAVLRGLARFNGDSDKVGMLLQQMDHSGIVMAETTWIRLLRYVRGHSEEQTATGKAGANLDVYSVLEALWASGTRLGVASYNLTLDVALAANDSARGSLSDAAKIKSSVLDAMQQAGITPNAATFATLAAWSSDSRELDALLASLWRTDGRGAPGQLDIFAHAYNRLGDLPTAYQLFRQARAAGITTPYLYGMLMQAYRNAGSVRAVRRVHRLLALDRRAPDLIAYTILTDVLARFGQPAAADRVLGEVRAVGLRPDLPLYTALLRGTFRLGDLGAVKRLLTLVAQDGYQLDARLATTLLAGYSRFGTTAGIAAALSTFDQLYTYAATDRATVKCAPAAANRRTWNALLSGIGRQPGMTHVLDRLLGSMMVGEHCNTLGRMPALSEDAAEAAVDAANTFSVPADNITADTIVWKRDAVPAPDTRSFKIVIGAHLRHRQWEAVHAWWQRWRTFLNNATPAMAASARPDAVAYAMVTQAYYDAGQLRAADQLAQEAAALGLLPASSSAAATAAATATFPSAHTRHPRSALSLSSAAATSAPSSVSG</sequence>
<feature type="repeat" description="PPR" evidence="5">
    <location>
        <begin position="659"/>
        <end position="693"/>
    </location>
</feature>
<evidence type="ECO:0000256" key="1">
    <source>
        <dbReference type="ARBA" id="ARBA00006192"/>
    </source>
</evidence>
<evidence type="ECO:0000256" key="5">
    <source>
        <dbReference type="PROSITE-ProRule" id="PRU00708"/>
    </source>
</evidence>
<evidence type="ECO:0000256" key="6">
    <source>
        <dbReference type="SAM" id="MobiDB-lite"/>
    </source>
</evidence>
<feature type="region of interest" description="Disordered" evidence="6">
    <location>
        <begin position="241"/>
        <end position="263"/>
    </location>
</feature>
<dbReference type="PANTHER" id="PTHR47447">
    <property type="entry name" value="OS03G0856100 PROTEIN"/>
    <property type="match status" value="1"/>
</dbReference>
<reference evidence="8" key="1">
    <citation type="journal article" date="2018" name="Nat. Microbiol.">
        <title>Leveraging single-cell genomics to expand the fungal tree of life.</title>
        <authorList>
            <person name="Ahrendt S.R."/>
            <person name="Quandt C.A."/>
            <person name="Ciobanu D."/>
            <person name="Clum A."/>
            <person name="Salamov A."/>
            <person name="Andreopoulos B."/>
            <person name="Cheng J.F."/>
            <person name="Woyke T."/>
            <person name="Pelin A."/>
            <person name="Henrissat B."/>
            <person name="Reynolds N.K."/>
            <person name="Benny G.L."/>
            <person name="Smith M.E."/>
            <person name="James T.Y."/>
            <person name="Grigoriev I.V."/>
        </authorList>
    </citation>
    <scope>NUCLEOTIDE SEQUENCE [LARGE SCALE GENOMIC DNA]</scope>
    <source>
        <strain evidence="8">RSA 1356</strain>
    </source>
</reference>
<keyword evidence="2" id="KW-0677">Repeat</keyword>
<dbReference type="Gene3D" id="1.25.40.10">
    <property type="entry name" value="Tetratricopeptide repeat domain"/>
    <property type="match status" value="4"/>
</dbReference>
<evidence type="ECO:0000313" key="7">
    <source>
        <dbReference type="EMBL" id="RKP06367.1"/>
    </source>
</evidence>
<comment type="similarity">
    <text evidence="1">Belongs to the CCM1 family.</text>
</comment>
<keyword evidence="8" id="KW-1185">Reference proteome</keyword>
<gene>
    <name evidence="7" type="ORF">THASP1DRAFT_31811</name>
</gene>
<protein>
    <recommendedName>
        <fullName evidence="9">Pentacotripeptide-repeat region of PRORP domain-containing protein</fullName>
    </recommendedName>
</protein>
<evidence type="ECO:0000256" key="2">
    <source>
        <dbReference type="ARBA" id="ARBA00022737"/>
    </source>
</evidence>
<dbReference type="AlphaFoldDB" id="A0A4P9XKN9"/>
<evidence type="ECO:0000313" key="8">
    <source>
        <dbReference type="Proteomes" id="UP000271241"/>
    </source>
</evidence>
<feature type="region of interest" description="Disordered" evidence="6">
    <location>
        <begin position="954"/>
        <end position="981"/>
    </location>
</feature>
<dbReference type="PANTHER" id="PTHR47447:SF17">
    <property type="entry name" value="OS12G0638900 PROTEIN"/>
    <property type="match status" value="1"/>
</dbReference>
<name>A0A4P9XKN9_9FUNG</name>
<comment type="function">
    <text evidence="3">Regulates mitochondrial small subunit maturation by controlling 15S rRNA 5'-end processing. Localizes to the 5' precursor of the 15S rRNA in a position that is subsequently occupied by mS47 in the mature yeast mtSSU. Uses structure and sequence-specific RNA recognition, binding to a single-stranded region of the precursor and specifically recognizing bases -6 to -1. The exchange of Ccm1 for mS47 is coupled to the irreversible removal of precursor rRNA that is accompanied by conformational changes of the mitoribosomal proteins uS5m and mS26. These conformational changes signal completion of 5'-end rRNA processing through protection of the mature 5'-end of the 15S rRNA and stabilization of mS47. The removal of the 5' precursor together with the dissociation of Ccm1 may be catalyzed by the 5'-3' exoribonuclease Pet127. Involved in the specific removal of group I introns in mitochondrial encoded transcripts.</text>
</comment>
<comment type="subunit">
    <text evidence="4">Binds to mitochondrial small subunit 15S rRNA.</text>
</comment>
<evidence type="ECO:0000256" key="4">
    <source>
        <dbReference type="ARBA" id="ARBA00044511"/>
    </source>
</evidence>
<dbReference type="NCBIfam" id="TIGR00756">
    <property type="entry name" value="PPR"/>
    <property type="match status" value="1"/>
</dbReference>
<dbReference type="InterPro" id="IPR011990">
    <property type="entry name" value="TPR-like_helical_dom_sf"/>
</dbReference>
<dbReference type="OrthoDB" id="185373at2759"/>